<dbReference type="Proteomes" id="UP000297280">
    <property type="component" value="Unassembled WGS sequence"/>
</dbReference>
<evidence type="ECO:0000256" key="1">
    <source>
        <dbReference type="SAM" id="MobiDB-lite"/>
    </source>
</evidence>
<reference evidence="3 4" key="1">
    <citation type="submission" date="2017-12" db="EMBL/GenBank/DDBJ databases">
        <title>Comparative genomics of Botrytis spp.</title>
        <authorList>
            <person name="Valero-Jimenez C.A."/>
            <person name="Tapia P."/>
            <person name="Veloso J."/>
            <person name="Silva-Moreno E."/>
            <person name="Staats M."/>
            <person name="Valdes J.H."/>
            <person name="Van Kan J.A.L."/>
        </authorList>
    </citation>
    <scope>NUCLEOTIDE SEQUENCE [LARGE SCALE GENOMIC DNA]</scope>
    <source>
        <strain evidence="3 4">MUCL3349</strain>
    </source>
</reference>
<dbReference type="AlphaFoldDB" id="A0A4Z1KJA0"/>
<sequence length="468" mass="53972">MTDHTPDSPSSGHNEPREMKLEYKTEKDLDSSSGPKDELEEEYSISDVIFDLVRSSTSDISHKDSQTLRDECKEIKATSVPSDGKIQSASRNECFYELVTAGRFHGITSSTLDFIYTTLDDKNVSKSSELSGKIGQVFSALGDELFKEDEEVLFEKFPKLPLEVRTMIWEQALLEAKVVRIGIVPTERTIGHWQYCWGDLVQIDHHEPMLLERNHILKTPPCSLLSVNRESRDQALQVHGVFWEQKRPFQEAEDGYVSIKRIYVNWEIDTVWLNYNLSIAWRDNIMDPSDRKIIPMPAYEEIRRLAIPAESIEWPCDMHASDTGLAIADFPDLEELTLLVPTKETALGAGLESFIDDDEYDIVIEDFDMEELRDCVYCVFQHTLEDFYSSDKEEEIAAGYIRDLSTWEWPEVQYMEVSTIEKEKVKVRVKALLDVLPAEVYEKDDEDTVGRRRALDFAKGITLWRNLR</sequence>
<comment type="caution">
    <text evidence="3">The sequence shown here is derived from an EMBL/GenBank/DDBJ whole genome shotgun (WGS) entry which is preliminary data.</text>
</comment>
<feature type="region of interest" description="Disordered" evidence="1">
    <location>
        <begin position="1"/>
        <end position="41"/>
    </location>
</feature>
<organism evidence="3 4">
    <name type="scientific">Botrytis porri</name>
    <dbReference type="NCBI Taxonomy" id="87229"/>
    <lineage>
        <taxon>Eukaryota</taxon>
        <taxon>Fungi</taxon>
        <taxon>Dikarya</taxon>
        <taxon>Ascomycota</taxon>
        <taxon>Pezizomycotina</taxon>
        <taxon>Leotiomycetes</taxon>
        <taxon>Helotiales</taxon>
        <taxon>Sclerotiniaceae</taxon>
        <taxon>Botrytis</taxon>
    </lineage>
</organism>
<feature type="domain" description="2EXR" evidence="2">
    <location>
        <begin position="154"/>
        <end position="271"/>
    </location>
</feature>
<dbReference type="PANTHER" id="PTHR35910">
    <property type="entry name" value="2EXR DOMAIN-CONTAINING PROTEIN"/>
    <property type="match status" value="1"/>
</dbReference>
<gene>
    <name evidence="3" type="ORF">BPOR_0328g00010</name>
</gene>
<dbReference type="PANTHER" id="PTHR35910:SF6">
    <property type="entry name" value="2EXR DOMAIN-CONTAINING PROTEIN"/>
    <property type="match status" value="1"/>
</dbReference>
<proteinExistence type="predicted"/>
<dbReference type="InterPro" id="IPR045518">
    <property type="entry name" value="2EXR"/>
</dbReference>
<protein>
    <recommendedName>
        <fullName evidence="2">2EXR domain-containing protein</fullName>
    </recommendedName>
</protein>
<name>A0A4Z1KJA0_9HELO</name>
<keyword evidence="4" id="KW-1185">Reference proteome</keyword>
<accession>A0A4Z1KJA0</accession>
<evidence type="ECO:0000259" key="2">
    <source>
        <dbReference type="Pfam" id="PF20150"/>
    </source>
</evidence>
<dbReference type="Pfam" id="PF20150">
    <property type="entry name" value="2EXR"/>
    <property type="match status" value="1"/>
</dbReference>
<evidence type="ECO:0000313" key="4">
    <source>
        <dbReference type="Proteomes" id="UP000297280"/>
    </source>
</evidence>
<evidence type="ECO:0000313" key="3">
    <source>
        <dbReference type="EMBL" id="TGO86163.1"/>
    </source>
</evidence>
<feature type="compositionally biased region" description="Basic and acidic residues" evidence="1">
    <location>
        <begin position="14"/>
        <end position="30"/>
    </location>
</feature>
<dbReference type="EMBL" id="PQXO01000327">
    <property type="protein sequence ID" value="TGO86163.1"/>
    <property type="molecule type" value="Genomic_DNA"/>
</dbReference>